<reference evidence="2" key="1">
    <citation type="journal article" date="2019" name="Int. J. Syst. Evol. Microbiol.">
        <title>The Global Catalogue of Microorganisms (GCM) 10K type strain sequencing project: providing services to taxonomists for standard genome sequencing and annotation.</title>
        <authorList>
            <consortium name="The Broad Institute Genomics Platform"/>
            <consortium name="The Broad Institute Genome Sequencing Center for Infectious Disease"/>
            <person name="Wu L."/>
            <person name="Ma J."/>
        </authorList>
    </citation>
    <scope>NUCLEOTIDE SEQUENCE [LARGE SCALE GENOMIC DNA]</scope>
    <source>
        <strain evidence="2">CGMCC 1.14993</strain>
    </source>
</reference>
<keyword evidence="2" id="KW-1185">Reference proteome</keyword>
<dbReference type="Proteomes" id="UP000626244">
    <property type="component" value="Unassembled WGS sequence"/>
</dbReference>
<protein>
    <recommendedName>
        <fullName evidence="3">DUF4303 domain-containing protein</fullName>
    </recommendedName>
</protein>
<comment type="caution">
    <text evidence="1">The sequence shown here is derived from an EMBL/GenBank/DDBJ whole genome shotgun (WGS) entry which is preliminary data.</text>
</comment>
<dbReference type="EMBL" id="BMHB01000001">
    <property type="protein sequence ID" value="GGI12935.1"/>
    <property type="molecule type" value="Genomic_DNA"/>
</dbReference>
<evidence type="ECO:0008006" key="3">
    <source>
        <dbReference type="Google" id="ProtNLM"/>
    </source>
</evidence>
<accession>A0A8J3EVC6</accession>
<dbReference type="AlphaFoldDB" id="A0A8J3EVC6"/>
<sequence>MKKEIHELFDDLNLFAEQIANVSMTNLLFDVYEFKENAMQVNLIFTEKGKFNNVQTAFSALFKKELFDVEEWDINDEPRPSDEEWKTALKNVWINTYYPSASICIETIKKDDFIRRFKNDLVAVNAPKTAIRELLKRLEHVETIQVKKGYIYDYIFGQSENHYFLFEWGIYN</sequence>
<proteinExistence type="predicted"/>
<dbReference type="RefSeq" id="WP_167374452.1">
    <property type="nucleotide sequence ID" value="NZ_BMHB01000001.1"/>
</dbReference>
<organism evidence="1 2">
    <name type="scientific">Gottfriedia solisilvae</name>
    <dbReference type="NCBI Taxonomy" id="1516104"/>
    <lineage>
        <taxon>Bacteria</taxon>
        <taxon>Bacillati</taxon>
        <taxon>Bacillota</taxon>
        <taxon>Bacilli</taxon>
        <taxon>Bacillales</taxon>
        <taxon>Bacillaceae</taxon>
        <taxon>Gottfriedia</taxon>
    </lineage>
</organism>
<evidence type="ECO:0000313" key="1">
    <source>
        <dbReference type="EMBL" id="GGI12935.1"/>
    </source>
</evidence>
<evidence type="ECO:0000313" key="2">
    <source>
        <dbReference type="Proteomes" id="UP000626244"/>
    </source>
</evidence>
<gene>
    <name evidence="1" type="ORF">GCM10007380_15400</name>
</gene>
<name>A0A8J3EVC6_9BACI</name>